<sequence length="147" mass="15917">MRCQHPARSIILAGPQIRQEPARGVYKLVGGAESLRFALLSLLFLWQQNDSSSGGQLHSTGLTTAGHTKRSLTEWGCGVRVSISRTGGGVFVQLSDSILRQRERSARPCSYPLGCSLRVVAAASAFRRCRSAMATLQNEVAFTAPRT</sequence>
<proteinExistence type="predicted"/>
<evidence type="ECO:0000313" key="1">
    <source>
        <dbReference type="EMBL" id="KAJ8415505.1"/>
    </source>
</evidence>
<keyword evidence="2" id="KW-1185">Reference proteome</keyword>
<name>A0AAD7T6Z7_9TELE</name>
<gene>
    <name evidence="1" type="ORF">AAFF_G00424850</name>
</gene>
<dbReference type="Proteomes" id="UP001221898">
    <property type="component" value="Unassembled WGS sequence"/>
</dbReference>
<protein>
    <submittedName>
        <fullName evidence="1">Uncharacterized protein</fullName>
    </submittedName>
</protein>
<organism evidence="1 2">
    <name type="scientific">Aldrovandia affinis</name>
    <dbReference type="NCBI Taxonomy" id="143900"/>
    <lineage>
        <taxon>Eukaryota</taxon>
        <taxon>Metazoa</taxon>
        <taxon>Chordata</taxon>
        <taxon>Craniata</taxon>
        <taxon>Vertebrata</taxon>
        <taxon>Euteleostomi</taxon>
        <taxon>Actinopterygii</taxon>
        <taxon>Neopterygii</taxon>
        <taxon>Teleostei</taxon>
        <taxon>Notacanthiformes</taxon>
        <taxon>Halosauridae</taxon>
        <taxon>Aldrovandia</taxon>
    </lineage>
</organism>
<dbReference type="EMBL" id="JAINUG010000009">
    <property type="protein sequence ID" value="KAJ8415505.1"/>
    <property type="molecule type" value="Genomic_DNA"/>
</dbReference>
<comment type="caution">
    <text evidence="1">The sequence shown here is derived from an EMBL/GenBank/DDBJ whole genome shotgun (WGS) entry which is preliminary data.</text>
</comment>
<dbReference type="AlphaFoldDB" id="A0AAD7T6Z7"/>
<accession>A0AAD7T6Z7</accession>
<reference evidence="1" key="1">
    <citation type="journal article" date="2023" name="Science">
        <title>Genome structures resolve the early diversification of teleost fishes.</title>
        <authorList>
            <person name="Parey E."/>
            <person name="Louis A."/>
            <person name="Montfort J."/>
            <person name="Bouchez O."/>
            <person name="Roques C."/>
            <person name="Iampietro C."/>
            <person name="Lluch J."/>
            <person name="Castinel A."/>
            <person name="Donnadieu C."/>
            <person name="Desvignes T."/>
            <person name="Floi Bucao C."/>
            <person name="Jouanno E."/>
            <person name="Wen M."/>
            <person name="Mejri S."/>
            <person name="Dirks R."/>
            <person name="Jansen H."/>
            <person name="Henkel C."/>
            <person name="Chen W.J."/>
            <person name="Zahm M."/>
            <person name="Cabau C."/>
            <person name="Klopp C."/>
            <person name="Thompson A.W."/>
            <person name="Robinson-Rechavi M."/>
            <person name="Braasch I."/>
            <person name="Lecointre G."/>
            <person name="Bobe J."/>
            <person name="Postlethwait J.H."/>
            <person name="Berthelot C."/>
            <person name="Roest Crollius H."/>
            <person name="Guiguen Y."/>
        </authorList>
    </citation>
    <scope>NUCLEOTIDE SEQUENCE</scope>
    <source>
        <strain evidence="1">NC1722</strain>
    </source>
</reference>
<evidence type="ECO:0000313" key="2">
    <source>
        <dbReference type="Proteomes" id="UP001221898"/>
    </source>
</evidence>